<evidence type="ECO:0000256" key="2">
    <source>
        <dbReference type="ARBA" id="ARBA00022729"/>
    </source>
</evidence>
<proteinExistence type="predicted"/>
<dbReference type="AlphaFoldDB" id="A0A1T4VXI7"/>
<dbReference type="STRING" id="1121442.SAMN02745702_01198"/>
<dbReference type="InterPro" id="IPR002509">
    <property type="entry name" value="NODB_dom"/>
</dbReference>
<dbReference type="SUPFAM" id="SSF88713">
    <property type="entry name" value="Glycoside hydrolase/deacetylase"/>
    <property type="match status" value="1"/>
</dbReference>
<protein>
    <submittedName>
        <fullName evidence="4">Polysaccharide deacetylase</fullName>
    </submittedName>
</protein>
<evidence type="ECO:0000313" key="4">
    <source>
        <dbReference type="EMBL" id="SKA69703.1"/>
    </source>
</evidence>
<evidence type="ECO:0000256" key="1">
    <source>
        <dbReference type="ARBA" id="ARBA00004613"/>
    </source>
</evidence>
<sequence>MLKSLPVLMYHYISSWPNSIAVDPEVFESHLTAMTEAGYRGISLDSAVAYLRDGKPLPKKSVLITFDDGFLDNYVTAWPLLRQHGHKGTIFAVTNKIGHDEHPRPTLSDVWDGYINYEQLPPVNKPFRTNQEGLRIRTDMFFSWKEARAMEADGTMSIAGHTHFHRSVFKSSSFSSLYAPGVRKRTFDRIDEKVIYGLPRFEDGPSMQHRAFRPSDALYEFIEKEVPQDKHEAHEYFRDEKRKRKLLEQLKTLPESQLGRYESQNEFEERVYEELRTSHRVLEQELGRPANVLAWPWGASCEASVRIAEEIGFSVLFTTKVGPNPPSVTANHAHRFKVRNKSAAWLKSRLRMYSNTWVAKAYGMIHNK</sequence>
<comment type="subcellular location">
    <subcellularLocation>
        <location evidence="1">Secreted</location>
    </subcellularLocation>
</comment>
<gene>
    <name evidence="4" type="ORF">SAMN02745702_01198</name>
</gene>
<keyword evidence="5" id="KW-1185">Reference proteome</keyword>
<dbReference type="PANTHER" id="PTHR34216">
    <property type="match status" value="1"/>
</dbReference>
<accession>A0A1T4VXI7</accession>
<dbReference type="InterPro" id="IPR011330">
    <property type="entry name" value="Glyco_hydro/deAcase_b/a-brl"/>
</dbReference>
<dbReference type="InterPro" id="IPR051398">
    <property type="entry name" value="Polysacch_Deacetylase"/>
</dbReference>
<dbReference type="PANTHER" id="PTHR34216:SF3">
    <property type="entry name" value="POLY-BETA-1,6-N-ACETYL-D-GLUCOSAMINE N-DEACETYLASE"/>
    <property type="match status" value="1"/>
</dbReference>
<evidence type="ECO:0000313" key="5">
    <source>
        <dbReference type="Proteomes" id="UP000189733"/>
    </source>
</evidence>
<evidence type="ECO:0000259" key="3">
    <source>
        <dbReference type="Pfam" id="PF01522"/>
    </source>
</evidence>
<dbReference type="CDD" id="cd10969">
    <property type="entry name" value="CE4_Ecf1_like_5s"/>
    <property type="match status" value="1"/>
</dbReference>
<dbReference type="Pfam" id="PF01522">
    <property type="entry name" value="Polysacc_deac_1"/>
    <property type="match status" value="1"/>
</dbReference>
<dbReference type="EMBL" id="FUYA01000003">
    <property type="protein sequence ID" value="SKA69703.1"/>
    <property type="molecule type" value="Genomic_DNA"/>
</dbReference>
<reference evidence="4 5" key="1">
    <citation type="submission" date="2017-02" db="EMBL/GenBank/DDBJ databases">
        <authorList>
            <person name="Peterson S.W."/>
        </authorList>
    </citation>
    <scope>NUCLEOTIDE SEQUENCE [LARGE SCALE GENOMIC DNA]</scope>
    <source>
        <strain evidence="4 5">DSM 18034</strain>
    </source>
</reference>
<dbReference type="RefSeq" id="WP_078684496.1">
    <property type="nucleotide sequence ID" value="NZ_FUYA01000003.1"/>
</dbReference>
<dbReference type="GO" id="GO:0005576">
    <property type="term" value="C:extracellular region"/>
    <property type="evidence" value="ECO:0007669"/>
    <property type="project" value="UniProtKB-SubCell"/>
</dbReference>
<dbReference type="GO" id="GO:0005975">
    <property type="term" value="P:carbohydrate metabolic process"/>
    <property type="evidence" value="ECO:0007669"/>
    <property type="project" value="InterPro"/>
</dbReference>
<dbReference type="GO" id="GO:0016810">
    <property type="term" value="F:hydrolase activity, acting on carbon-nitrogen (but not peptide) bonds"/>
    <property type="evidence" value="ECO:0007669"/>
    <property type="project" value="InterPro"/>
</dbReference>
<dbReference type="Proteomes" id="UP000189733">
    <property type="component" value="Unassembled WGS sequence"/>
</dbReference>
<dbReference type="OrthoDB" id="9776235at2"/>
<feature type="domain" description="NodB homology" evidence="3">
    <location>
        <begin position="55"/>
        <end position="171"/>
    </location>
</feature>
<organism evidence="4 5">
    <name type="scientific">Desulfobaculum bizertense DSM 18034</name>
    <dbReference type="NCBI Taxonomy" id="1121442"/>
    <lineage>
        <taxon>Bacteria</taxon>
        <taxon>Pseudomonadati</taxon>
        <taxon>Thermodesulfobacteriota</taxon>
        <taxon>Desulfovibrionia</taxon>
        <taxon>Desulfovibrionales</taxon>
        <taxon>Desulfovibrionaceae</taxon>
        <taxon>Desulfobaculum</taxon>
    </lineage>
</organism>
<keyword evidence="2" id="KW-0732">Signal</keyword>
<dbReference type="Gene3D" id="3.20.20.370">
    <property type="entry name" value="Glycoside hydrolase/deacetylase"/>
    <property type="match status" value="1"/>
</dbReference>
<name>A0A1T4VXI7_9BACT</name>